<evidence type="ECO:0000313" key="1">
    <source>
        <dbReference type="EMBL" id="SEE53455.1"/>
    </source>
</evidence>
<organism evidence="1 2">
    <name type="scientific">Pseudomonas costantinii</name>
    <dbReference type="NCBI Taxonomy" id="168469"/>
    <lineage>
        <taxon>Bacteria</taxon>
        <taxon>Pseudomonadati</taxon>
        <taxon>Pseudomonadota</taxon>
        <taxon>Gammaproteobacteria</taxon>
        <taxon>Pseudomonadales</taxon>
        <taxon>Pseudomonadaceae</taxon>
        <taxon>Pseudomonas</taxon>
    </lineage>
</organism>
<accession>A0A1H5JLK2</accession>
<name>A0A1H5JLK2_9PSED</name>
<comment type="caution">
    <text evidence="1">The sequence shown here is derived from an EMBL/GenBank/DDBJ whole genome shotgun (WGS) entry which is preliminary data.</text>
</comment>
<sequence length="87" mass="9543">MGTSDLYSLKLIAIQSPHEPKVIEAFLCVRLCLKGFRLRGTRTAISNAVAVDSLTIKPIAFGTSKHNYPGHISSLIGPNVRIHQYPL</sequence>
<gene>
    <name evidence="1" type="ORF">SAMN04515675_6084</name>
</gene>
<reference evidence="1 2" key="1">
    <citation type="submission" date="2016-10" db="EMBL/GenBank/DDBJ databases">
        <authorList>
            <person name="Varghese N."/>
            <person name="Submissions S."/>
        </authorList>
    </citation>
    <scope>NUCLEOTIDE SEQUENCE [LARGE SCALE GENOMIC DNA]</scope>
    <source>
        <strain evidence="1 2">BS2773</strain>
    </source>
</reference>
<dbReference type="EMBL" id="FNTS01000002">
    <property type="protein sequence ID" value="SEE53455.1"/>
    <property type="molecule type" value="Genomic_DNA"/>
</dbReference>
<evidence type="ECO:0000313" key="2">
    <source>
        <dbReference type="Proteomes" id="UP000182179"/>
    </source>
</evidence>
<proteinExistence type="predicted"/>
<keyword evidence="2" id="KW-1185">Reference proteome</keyword>
<dbReference type="Proteomes" id="UP000182179">
    <property type="component" value="Unassembled WGS sequence"/>
</dbReference>
<protein>
    <submittedName>
        <fullName evidence="1">Uncharacterized protein</fullName>
    </submittedName>
</protein>